<name>A0A9P0PJW9_ACAOB</name>
<gene>
    <name evidence="1" type="ORF">ACAOBT_LOCUS18768</name>
</gene>
<protein>
    <submittedName>
        <fullName evidence="1">Uncharacterized protein</fullName>
    </submittedName>
</protein>
<sequence>MAETDMQASRYLTNVPRGVVSTICSSLSTTTGVGNNSVNDLSFIGSPTQLAVVNGRGVNVPVVEEPTVDVLALDMVTRSDVLVFLNLLARSVKARFYSGDILFVTLTMLDEEFKTSAKALDFFFIDVILSNFGTGELWSKTLPGVICGFSVVNVEARADASDDKSMFICGFSMHCEQPSCGETVALAGFLSGDDKVVSFLRYSRQILKK</sequence>
<reference evidence="1" key="1">
    <citation type="submission" date="2022-03" db="EMBL/GenBank/DDBJ databases">
        <authorList>
            <person name="Sayadi A."/>
        </authorList>
    </citation>
    <scope>NUCLEOTIDE SEQUENCE</scope>
</reference>
<evidence type="ECO:0000313" key="1">
    <source>
        <dbReference type="EMBL" id="CAH1988975.1"/>
    </source>
</evidence>
<proteinExistence type="predicted"/>
<keyword evidence="2" id="KW-1185">Reference proteome</keyword>
<accession>A0A9P0PJW9</accession>
<organism evidence="1 2">
    <name type="scientific">Acanthoscelides obtectus</name>
    <name type="common">Bean weevil</name>
    <name type="synonym">Bruchus obtectus</name>
    <dbReference type="NCBI Taxonomy" id="200917"/>
    <lineage>
        <taxon>Eukaryota</taxon>
        <taxon>Metazoa</taxon>
        <taxon>Ecdysozoa</taxon>
        <taxon>Arthropoda</taxon>
        <taxon>Hexapoda</taxon>
        <taxon>Insecta</taxon>
        <taxon>Pterygota</taxon>
        <taxon>Neoptera</taxon>
        <taxon>Endopterygota</taxon>
        <taxon>Coleoptera</taxon>
        <taxon>Polyphaga</taxon>
        <taxon>Cucujiformia</taxon>
        <taxon>Chrysomeloidea</taxon>
        <taxon>Chrysomelidae</taxon>
        <taxon>Bruchinae</taxon>
        <taxon>Bruchini</taxon>
        <taxon>Acanthoscelides</taxon>
    </lineage>
</organism>
<dbReference type="EMBL" id="CAKOFQ010007054">
    <property type="protein sequence ID" value="CAH1988975.1"/>
    <property type="molecule type" value="Genomic_DNA"/>
</dbReference>
<evidence type="ECO:0000313" key="2">
    <source>
        <dbReference type="Proteomes" id="UP001152888"/>
    </source>
</evidence>
<dbReference type="Proteomes" id="UP001152888">
    <property type="component" value="Unassembled WGS sequence"/>
</dbReference>
<comment type="caution">
    <text evidence="1">The sequence shown here is derived from an EMBL/GenBank/DDBJ whole genome shotgun (WGS) entry which is preliminary data.</text>
</comment>
<dbReference type="AlphaFoldDB" id="A0A9P0PJW9"/>